<sequence>MRRKWLKWVVWILLTPIILFAILMVLLYIPPVQNLIRKQATAIASEATGMDISVERIDLRFPLNLLVRGVQVIQPIQADKQISSAPGDSLAVKQTPDTLLTLESLNVRVQAWPLIRGQVEVDEVTVNGVFLNSADLIEGIRIRGVLGRFFLESHGIDLKKEDAVINRVELSDTHMLVVMNDTTTAEPDTATTALSWKVALHKLALKNVSVDLQMPLDSMRLAARLGDAEVDDAVADLGGQMYGLKKFELSGTTVNYDTGSQLLSAINSLIDTGSLAATDSTGVKPAPGFDASHIALRDIRIGVDSVLYHGRNINAVIREFSMNERSGLSVTSLTGRVYADSTVIQVPSLKLLTPHSEMDFTAQTYWELVEIPTSGRLSARFNARIGKQDVMLFAGDLPDTFKDAYPFRPLTIRAGTEGNFKQMQISRFNIDLPGAFTLNGGGEIWNLTDSLTRNGSIDFDIRTQNLNFLTGLTGVTPDGSIVVPDSMHLAARLGMEGPKYDATLKLKEREGLLNLLAHYNTATEAYQADLHVDALQVHHFLPKDSIYTLSAKVAAKGKGFDPANHRTVAAVQASLGELQYGHWNISGIDLTAGLKSALATVHMTSDNALLKMQADADMRLDRKYLDGKVAMNVENVGLHELGISPKPLKHPFAFTLGAEARHDSIKMSMDAGDLDFQFRARSTLKKLLEQGTAFSTLLTKQIELKQLDHAELRKALPSAGMQLKAGKQNPVSYFLATKDISFDDFVLRFGTTPRRGINGRTAIHGLRMDSLQLDTIFFAISQDTARMKLQGGVINGPKNPQFVFRSTLTGEIRNEDAELTLNYVDAKGDTGLDLGINARPLIEGRGRGNGIAFRLTPAEPIIAFQKFRFVDNSDWIYLHKNMRVYANVDMDSDDGLCFRMQSDRSDTVSLQNINLELIRFRLDKLSGILPYMPRITGLFSAEANYIQTATSLQVSAEAGVEKLTYERQPVGNIGLGATWLPGDKGTHYLNAYFRSGDQEVMTADAVLTQKNGRDSVEVNTTFEHFPLSLANAFMPDQVVAFTGDIDGGLYISGAMEKPKLSGDLSLDSVSVYARQAGARYWFDNRPLKIENNQLIFNKFAIYTTSRNPFTIDGNVDFRNMENPTAKLNLRAQNYTLLDAPRTKESMIYGKIFVDLNATVRGPLDGLTMRGNMNLLGNTDVTYVLTDSPLTVEDRLGELVTFTSFTDTTSVQATEVPTMSLGGMDMLMSVHIDDAVRLRADLSPDRSSRVELEGGGDLNLQYTPQGDLTLSGRYTLIGGMMKYALPVIPLKEFQFVNGSYVDWTGNPMNPSLNLTATERVRASVSDGDDGGSRMVNFDVSISIKNRLENPDLSFNLSAPDDATVQGELAGMSADERSKQAITMLATGMYLYNSGKGGGLTMGSALNSVLQSQINALTGNLKNASLSVGIEDRTAAETGDKQTDYSFRYSQRFFNDRIQIVIGGKVSSGANATNDVESFIDNISLEYRLDNSGTRYVRVFHNKNYESVLDGEITETGVGLVLRRKMDRLSELFIFKRKKKVEPVSE</sequence>
<keyword evidence="3 5" id="KW-1133">Transmembrane helix</keyword>
<dbReference type="PANTHER" id="PTHR36985">
    <property type="entry name" value="TRANSLOCATION AND ASSEMBLY MODULE SUBUNIT TAMB"/>
    <property type="match status" value="1"/>
</dbReference>
<dbReference type="PATRIC" id="fig|329854.7.peg.4380"/>
<keyword evidence="4 5" id="KW-0472">Membrane</keyword>
<dbReference type="RefSeq" id="WP_061437730.1">
    <property type="nucleotide sequence ID" value="NZ_KQ968736.1"/>
</dbReference>
<evidence type="ECO:0000256" key="5">
    <source>
        <dbReference type="SAM" id="Phobius"/>
    </source>
</evidence>
<name>A0A139KVU4_9BACE</name>
<keyword evidence="2 5" id="KW-0812">Transmembrane</keyword>
<accession>A0A139KVU4</accession>
<evidence type="ECO:0000313" key="7">
    <source>
        <dbReference type="EMBL" id="KXT43323.1"/>
    </source>
</evidence>
<dbReference type="GO" id="GO:0009306">
    <property type="term" value="P:protein secretion"/>
    <property type="evidence" value="ECO:0007669"/>
    <property type="project" value="InterPro"/>
</dbReference>
<evidence type="ECO:0000313" key="8">
    <source>
        <dbReference type="Proteomes" id="UP000070319"/>
    </source>
</evidence>
<feature type="transmembrane region" description="Helical" evidence="5">
    <location>
        <begin position="9"/>
        <end position="29"/>
    </location>
</feature>
<feature type="domain" description="Translocation and assembly module TamB C-terminal" evidence="6">
    <location>
        <begin position="1104"/>
        <end position="1502"/>
    </location>
</feature>
<evidence type="ECO:0000256" key="1">
    <source>
        <dbReference type="ARBA" id="ARBA00004167"/>
    </source>
</evidence>
<proteinExistence type="predicted"/>
<evidence type="ECO:0000259" key="6">
    <source>
        <dbReference type="Pfam" id="PF04357"/>
    </source>
</evidence>
<dbReference type="GO" id="GO:0005886">
    <property type="term" value="C:plasma membrane"/>
    <property type="evidence" value="ECO:0007669"/>
    <property type="project" value="InterPro"/>
</dbReference>
<evidence type="ECO:0000256" key="2">
    <source>
        <dbReference type="ARBA" id="ARBA00022692"/>
    </source>
</evidence>
<protein>
    <recommendedName>
        <fullName evidence="6">Translocation and assembly module TamB C-terminal domain-containing protein</fullName>
    </recommendedName>
</protein>
<dbReference type="Proteomes" id="UP000070319">
    <property type="component" value="Unassembled WGS sequence"/>
</dbReference>
<dbReference type="EMBL" id="LTDF01000157">
    <property type="protein sequence ID" value="KXT43323.1"/>
    <property type="molecule type" value="Genomic_DNA"/>
</dbReference>
<evidence type="ECO:0000256" key="3">
    <source>
        <dbReference type="ARBA" id="ARBA00022989"/>
    </source>
</evidence>
<dbReference type="Pfam" id="PF04357">
    <property type="entry name" value="TamB"/>
    <property type="match status" value="1"/>
</dbReference>
<evidence type="ECO:0000256" key="4">
    <source>
        <dbReference type="ARBA" id="ARBA00023136"/>
    </source>
</evidence>
<gene>
    <name evidence="7" type="ORF">HMPREF2531_04308</name>
</gene>
<organism evidence="7">
    <name type="scientific">Bacteroides intestinalis</name>
    <dbReference type="NCBI Taxonomy" id="329854"/>
    <lineage>
        <taxon>Bacteria</taxon>
        <taxon>Pseudomonadati</taxon>
        <taxon>Bacteroidota</taxon>
        <taxon>Bacteroidia</taxon>
        <taxon>Bacteroidales</taxon>
        <taxon>Bacteroidaceae</taxon>
        <taxon>Bacteroides</taxon>
    </lineage>
</organism>
<comment type="caution">
    <text evidence="7">The sequence shown here is derived from an EMBL/GenBank/DDBJ whole genome shotgun (WGS) entry which is preliminary data.</text>
</comment>
<comment type="subcellular location">
    <subcellularLocation>
        <location evidence="1">Membrane</location>
        <topology evidence="1">Single-pass membrane protein</topology>
    </subcellularLocation>
</comment>
<reference evidence="7 8" key="1">
    <citation type="submission" date="2016-02" db="EMBL/GenBank/DDBJ databases">
        <authorList>
            <person name="Wen L."/>
            <person name="He K."/>
            <person name="Yang H."/>
        </authorList>
    </citation>
    <scope>NUCLEOTIDE SEQUENCE [LARGE SCALE GENOMIC DNA]</scope>
    <source>
        <strain evidence="7 8">KLE1704</strain>
    </source>
</reference>
<dbReference type="InterPro" id="IPR007452">
    <property type="entry name" value="TamB_C"/>
</dbReference>
<dbReference type="PANTHER" id="PTHR36985:SF1">
    <property type="entry name" value="TRANSLOCATION AND ASSEMBLY MODULE SUBUNIT TAMB"/>
    <property type="match status" value="1"/>
</dbReference>